<dbReference type="PANTHER" id="PTHR30466:SF1">
    <property type="entry name" value="FMN REDUCTASE (NADH) RUTF"/>
    <property type="match status" value="1"/>
</dbReference>
<dbReference type="SMART" id="SM00903">
    <property type="entry name" value="Flavin_Reduct"/>
    <property type="match status" value="1"/>
</dbReference>
<dbReference type="InterPro" id="IPR002563">
    <property type="entry name" value="Flavin_Rdtase-like_dom"/>
</dbReference>
<dbReference type="GO" id="GO:0010181">
    <property type="term" value="F:FMN binding"/>
    <property type="evidence" value="ECO:0007669"/>
    <property type="project" value="InterPro"/>
</dbReference>
<dbReference type="GO" id="GO:0006208">
    <property type="term" value="P:pyrimidine nucleobase catabolic process"/>
    <property type="evidence" value="ECO:0007669"/>
    <property type="project" value="TreeGrafter"/>
</dbReference>
<keyword evidence="3" id="KW-0503">Monooxygenase</keyword>
<evidence type="ECO:0000313" key="4">
    <source>
        <dbReference type="Proteomes" id="UP000028680"/>
    </source>
</evidence>
<dbReference type="Gene3D" id="2.30.110.10">
    <property type="entry name" value="Electron Transport, Fmn-binding Protein, Chain A"/>
    <property type="match status" value="1"/>
</dbReference>
<evidence type="ECO:0000256" key="1">
    <source>
        <dbReference type="ARBA" id="ARBA00023002"/>
    </source>
</evidence>
<feature type="domain" description="Flavin reductase like" evidence="2">
    <location>
        <begin position="11"/>
        <end position="155"/>
    </location>
</feature>
<dbReference type="AlphaFoldDB" id="A0AAN0VIQ4"/>
<dbReference type="PANTHER" id="PTHR30466">
    <property type="entry name" value="FLAVIN REDUCTASE"/>
    <property type="match status" value="1"/>
</dbReference>
<proteinExistence type="predicted"/>
<name>A0AAN0VIQ4_9RHOB</name>
<organism evidence="3 4">
    <name type="scientific">Planktomarina temperata RCA23</name>
    <dbReference type="NCBI Taxonomy" id="666509"/>
    <lineage>
        <taxon>Bacteria</taxon>
        <taxon>Pseudomonadati</taxon>
        <taxon>Pseudomonadota</taxon>
        <taxon>Alphaproteobacteria</taxon>
        <taxon>Rhodobacterales</taxon>
        <taxon>Paracoccaceae</taxon>
        <taxon>Planktomarina</taxon>
    </lineage>
</organism>
<keyword evidence="1" id="KW-0560">Oxidoreductase</keyword>
<dbReference type="InterPro" id="IPR012349">
    <property type="entry name" value="Split_barrel_FMN-bd"/>
</dbReference>
<dbReference type="Proteomes" id="UP000028680">
    <property type="component" value="Chromosome"/>
</dbReference>
<dbReference type="SUPFAM" id="SSF50475">
    <property type="entry name" value="FMN-binding split barrel"/>
    <property type="match status" value="1"/>
</dbReference>
<evidence type="ECO:0000313" key="3">
    <source>
        <dbReference type="EMBL" id="AII87427.1"/>
    </source>
</evidence>
<dbReference type="Pfam" id="PF01613">
    <property type="entry name" value="Flavin_Reduct"/>
    <property type="match status" value="1"/>
</dbReference>
<dbReference type="GO" id="GO:0004497">
    <property type="term" value="F:monooxygenase activity"/>
    <property type="evidence" value="ECO:0007669"/>
    <property type="project" value="UniProtKB-KW"/>
</dbReference>
<evidence type="ECO:0000259" key="2">
    <source>
        <dbReference type="SMART" id="SM00903"/>
    </source>
</evidence>
<dbReference type="KEGG" id="ptp:RCA23_c18960"/>
<accession>A0AAN0VIQ4</accession>
<sequence length="162" mass="16880">MVDRSLFIEAMRHVAQSVTVVTTQGADGCTGATVSAFSSLSADPPSVLVCLRSDSRIGLAVGRNRVFCVNVLPEGASALAGRFAGRFDAEEPDRFGAIDCRHSRSGPVLSGATAFECTVDQIITHGSHDICIGNVTAITNAATPPLAYMDGSFHIVRPEGAS</sequence>
<dbReference type="EMBL" id="CP003984">
    <property type="protein sequence ID" value="AII87427.1"/>
    <property type="molecule type" value="Genomic_DNA"/>
</dbReference>
<gene>
    <name evidence="3" type="ORF">RCA23_c18960</name>
</gene>
<dbReference type="RefSeq" id="WP_044050143.1">
    <property type="nucleotide sequence ID" value="NZ_CP003984.1"/>
</dbReference>
<dbReference type="GO" id="GO:0042602">
    <property type="term" value="F:riboflavin reductase (NADPH) activity"/>
    <property type="evidence" value="ECO:0007669"/>
    <property type="project" value="TreeGrafter"/>
</dbReference>
<dbReference type="InterPro" id="IPR050268">
    <property type="entry name" value="NADH-dep_flavin_reductase"/>
</dbReference>
<reference evidence="3 4" key="1">
    <citation type="journal article" date="2014" name="ISME J.">
        <title>Adaptation of an abundant Roseobacter RCA organism to pelagic systems revealed by genomic and transcriptomic analyses.</title>
        <authorList>
            <person name="Voget S."/>
            <person name="Wemheuer B."/>
            <person name="Brinkhoff T."/>
            <person name="Vollmers J."/>
            <person name="Dietrich S."/>
            <person name="Giebel H.A."/>
            <person name="Beardsley C."/>
            <person name="Sardemann C."/>
            <person name="Bakenhus I."/>
            <person name="Billerbeck S."/>
            <person name="Daniel R."/>
            <person name="Simon M."/>
        </authorList>
    </citation>
    <scope>NUCLEOTIDE SEQUENCE [LARGE SCALE GENOMIC DNA]</scope>
    <source>
        <strain evidence="3 4">RCA23</strain>
    </source>
</reference>
<keyword evidence="4" id="KW-1185">Reference proteome</keyword>
<protein>
    <submittedName>
        <fullName evidence="3">Nitrilotriacetate monooxygenase component B</fullName>
    </submittedName>
</protein>